<dbReference type="PROSITE" id="PS50113">
    <property type="entry name" value="PAC"/>
    <property type="match status" value="1"/>
</dbReference>
<feature type="transmembrane region" description="Helical" evidence="3">
    <location>
        <begin position="56"/>
        <end position="75"/>
    </location>
</feature>
<dbReference type="EMBL" id="FZOS01000001">
    <property type="protein sequence ID" value="SNS05965.1"/>
    <property type="molecule type" value="Genomic_DNA"/>
</dbReference>
<dbReference type="SUPFAM" id="SSF55073">
    <property type="entry name" value="Nucleotide cyclase"/>
    <property type="match status" value="1"/>
</dbReference>
<dbReference type="Gene3D" id="3.30.450.20">
    <property type="entry name" value="PAS domain"/>
    <property type="match status" value="1"/>
</dbReference>
<evidence type="ECO:0000313" key="6">
    <source>
        <dbReference type="EMBL" id="SNS05965.1"/>
    </source>
</evidence>
<keyword evidence="3" id="KW-1133">Transmembrane helix</keyword>
<dbReference type="RefSeq" id="WP_089217633.1">
    <property type="nucleotide sequence ID" value="NZ_FZOS01000001.1"/>
</dbReference>
<dbReference type="InterPro" id="IPR000014">
    <property type="entry name" value="PAS"/>
</dbReference>
<dbReference type="Gene3D" id="3.30.70.270">
    <property type="match status" value="1"/>
</dbReference>
<dbReference type="CDD" id="cd00130">
    <property type="entry name" value="PAS"/>
    <property type="match status" value="1"/>
</dbReference>
<dbReference type="PANTHER" id="PTHR45138">
    <property type="entry name" value="REGULATORY COMPONENTS OF SENSORY TRANSDUCTION SYSTEM"/>
    <property type="match status" value="1"/>
</dbReference>
<evidence type="ECO:0000256" key="2">
    <source>
        <dbReference type="ARBA" id="ARBA00034247"/>
    </source>
</evidence>
<evidence type="ECO:0000259" key="5">
    <source>
        <dbReference type="PROSITE" id="PS50887"/>
    </source>
</evidence>
<gene>
    <name evidence="6" type="ORF">SAMN06295912_10188</name>
</gene>
<feature type="domain" description="GGDEF" evidence="5">
    <location>
        <begin position="382"/>
        <end position="515"/>
    </location>
</feature>
<dbReference type="PROSITE" id="PS50887">
    <property type="entry name" value="GGDEF"/>
    <property type="match status" value="1"/>
</dbReference>
<accession>A0A239BD82</accession>
<evidence type="ECO:0000313" key="7">
    <source>
        <dbReference type="Proteomes" id="UP000198281"/>
    </source>
</evidence>
<dbReference type="GO" id="GO:0005886">
    <property type="term" value="C:plasma membrane"/>
    <property type="evidence" value="ECO:0007669"/>
    <property type="project" value="TreeGrafter"/>
</dbReference>
<reference evidence="7" key="1">
    <citation type="submission" date="2017-06" db="EMBL/GenBank/DDBJ databases">
        <authorList>
            <person name="Varghese N."/>
            <person name="Submissions S."/>
        </authorList>
    </citation>
    <scope>NUCLEOTIDE SEQUENCE [LARGE SCALE GENOMIC DNA]</scope>
    <source>
        <strain evidence="7">LNB2</strain>
    </source>
</reference>
<dbReference type="PANTHER" id="PTHR45138:SF9">
    <property type="entry name" value="DIGUANYLATE CYCLASE DGCM-RELATED"/>
    <property type="match status" value="1"/>
</dbReference>
<evidence type="ECO:0000256" key="1">
    <source>
        <dbReference type="ARBA" id="ARBA00012528"/>
    </source>
</evidence>
<keyword evidence="7" id="KW-1185">Reference proteome</keyword>
<keyword evidence="3" id="KW-0472">Membrane</keyword>
<dbReference type="InterPro" id="IPR029787">
    <property type="entry name" value="Nucleotide_cyclase"/>
</dbReference>
<dbReference type="GO" id="GO:0043709">
    <property type="term" value="P:cell adhesion involved in single-species biofilm formation"/>
    <property type="evidence" value="ECO:0007669"/>
    <property type="project" value="TreeGrafter"/>
</dbReference>
<dbReference type="GO" id="GO:0052621">
    <property type="term" value="F:diguanylate cyclase activity"/>
    <property type="evidence" value="ECO:0007669"/>
    <property type="project" value="UniProtKB-EC"/>
</dbReference>
<dbReference type="FunFam" id="3.30.70.270:FF:000001">
    <property type="entry name" value="Diguanylate cyclase domain protein"/>
    <property type="match status" value="1"/>
</dbReference>
<keyword evidence="3" id="KW-0812">Transmembrane</keyword>
<sequence length="525" mass="56591">MVAMFGDDRGNDETSSISEAGRDRAIGRLSGEFVSPVLETVFTWERLPETLRHARLLMIGSAILNTLFLASDWRFHGTPHFFVAVPARLVTIILAIACLFVLGRIRTPRAAAMTMAAWMAINGVAVGALVTSHSSIALFVVVMLPMIYYLVTPTRFDVVVGGGVLCSVAMFIGYGEYAASPTTAGGLALALVMLNCALVLVVSRANRLERLQWLAARSERRIAAELAESRETLERMFAASPIPLVVTDRDSGRVVKANTACAGLLGRDPLTDGGTLEPFYVAPGDRDQLVAMIDRDGQIGDVEMEIRVTDGTLRTVLIKANAVSMPQGRRIMAGMIDITDRKAVERSLEWLASTDALTGLPNRHSFMSSGKLAIAIAARSSAPLSLLMLDLDHFKQINDTWGHQMGDRALQAFAELCLDHLRDDDIVGRLGGEEFGILLPGCDAETALAAADRFREAIEHIAVDPEGDGPCLTASIGVTVIQDDEADLERAIARADRALYEAKRLGRNRAVLASVPAAARVSALN</sequence>
<dbReference type="OrthoDB" id="9812260at2"/>
<dbReference type="NCBIfam" id="TIGR00229">
    <property type="entry name" value="sensory_box"/>
    <property type="match status" value="1"/>
</dbReference>
<evidence type="ECO:0000259" key="4">
    <source>
        <dbReference type="PROSITE" id="PS50113"/>
    </source>
</evidence>
<dbReference type="SMART" id="SM00267">
    <property type="entry name" value="GGDEF"/>
    <property type="match status" value="1"/>
</dbReference>
<dbReference type="Proteomes" id="UP000198281">
    <property type="component" value="Unassembled WGS sequence"/>
</dbReference>
<comment type="catalytic activity">
    <reaction evidence="2">
        <text>2 GTP = 3',3'-c-di-GMP + 2 diphosphate</text>
        <dbReference type="Rhea" id="RHEA:24898"/>
        <dbReference type="ChEBI" id="CHEBI:33019"/>
        <dbReference type="ChEBI" id="CHEBI:37565"/>
        <dbReference type="ChEBI" id="CHEBI:58805"/>
        <dbReference type="EC" id="2.7.7.65"/>
    </reaction>
</comment>
<dbReference type="SUPFAM" id="SSF55785">
    <property type="entry name" value="PYP-like sensor domain (PAS domain)"/>
    <property type="match status" value="1"/>
</dbReference>
<dbReference type="InterPro" id="IPR000160">
    <property type="entry name" value="GGDEF_dom"/>
</dbReference>
<proteinExistence type="predicted"/>
<dbReference type="InterPro" id="IPR050469">
    <property type="entry name" value="Diguanylate_Cyclase"/>
</dbReference>
<dbReference type="Pfam" id="PF13188">
    <property type="entry name" value="PAS_8"/>
    <property type="match status" value="1"/>
</dbReference>
<dbReference type="EC" id="2.7.7.65" evidence="1"/>
<dbReference type="Pfam" id="PF00990">
    <property type="entry name" value="GGDEF"/>
    <property type="match status" value="1"/>
</dbReference>
<dbReference type="InterPro" id="IPR000700">
    <property type="entry name" value="PAS-assoc_C"/>
</dbReference>
<feature type="transmembrane region" description="Helical" evidence="3">
    <location>
        <begin position="158"/>
        <end position="177"/>
    </location>
</feature>
<protein>
    <recommendedName>
        <fullName evidence="1">diguanylate cyclase</fullName>
        <ecNumber evidence="1">2.7.7.65</ecNumber>
    </recommendedName>
</protein>
<dbReference type="AlphaFoldDB" id="A0A239BD82"/>
<dbReference type="InterPro" id="IPR035965">
    <property type="entry name" value="PAS-like_dom_sf"/>
</dbReference>
<evidence type="ECO:0000256" key="3">
    <source>
        <dbReference type="SAM" id="Phobius"/>
    </source>
</evidence>
<dbReference type="InterPro" id="IPR043128">
    <property type="entry name" value="Rev_trsase/Diguanyl_cyclase"/>
</dbReference>
<dbReference type="CDD" id="cd01949">
    <property type="entry name" value="GGDEF"/>
    <property type="match status" value="1"/>
</dbReference>
<organism evidence="6 7">
    <name type="scientific">Edaphosphingomonas laterariae</name>
    <dbReference type="NCBI Taxonomy" id="861865"/>
    <lineage>
        <taxon>Bacteria</taxon>
        <taxon>Pseudomonadati</taxon>
        <taxon>Pseudomonadota</taxon>
        <taxon>Alphaproteobacteria</taxon>
        <taxon>Sphingomonadales</taxon>
        <taxon>Rhizorhabdaceae</taxon>
        <taxon>Edaphosphingomonas</taxon>
    </lineage>
</organism>
<dbReference type="SMART" id="SM00091">
    <property type="entry name" value="PAS"/>
    <property type="match status" value="1"/>
</dbReference>
<name>A0A239BD82_9SPHN</name>
<feature type="domain" description="PAC" evidence="4">
    <location>
        <begin position="300"/>
        <end position="350"/>
    </location>
</feature>
<feature type="transmembrane region" description="Helical" evidence="3">
    <location>
        <begin position="183"/>
        <end position="202"/>
    </location>
</feature>
<feature type="transmembrane region" description="Helical" evidence="3">
    <location>
        <begin position="135"/>
        <end position="151"/>
    </location>
</feature>
<feature type="transmembrane region" description="Helical" evidence="3">
    <location>
        <begin position="81"/>
        <end position="103"/>
    </location>
</feature>
<dbReference type="GO" id="GO:1902201">
    <property type="term" value="P:negative regulation of bacterial-type flagellum-dependent cell motility"/>
    <property type="evidence" value="ECO:0007669"/>
    <property type="project" value="TreeGrafter"/>
</dbReference>
<dbReference type="NCBIfam" id="TIGR00254">
    <property type="entry name" value="GGDEF"/>
    <property type="match status" value="1"/>
</dbReference>